<dbReference type="PANTHER" id="PTHR24305">
    <property type="entry name" value="CYTOCHROME P450"/>
    <property type="match status" value="1"/>
</dbReference>
<evidence type="ECO:0000313" key="2">
    <source>
        <dbReference type="EMBL" id="KAL2047118.1"/>
    </source>
</evidence>
<dbReference type="SUPFAM" id="SSF48264">
    <property type="entry name" value="Cytochrome P450"/>
    <property type="match status" value="1"/>
</dbReference>
<sequence length="173" mass="19211">MSIPEKTLVVANLMALQTHPRYWGQDSLTWRPLRWAIGLPHDSGGGPDTRLAQENILIPEKGTFIPWLESARSCPGKKFAQVEFVATMAALFRNLWAEPVSKAGEAPATARKRVLEVVKDSNVELLLQMRNPDVYQRSGPQDDGMYNILGAHVNLSRSCHCRTATFPVSTLSV</sequence>
<comment type="caution">
    <text evidence="2">The sequence shown here is derived from an EMBL/GenBank/DDBJ whole genome shotgun (WGS) entry which is preliminary data.</text>
</comment>
<dbReference type="InterPro" id="IPR036396">
    <property type="entry name" value="Cyt_P450_sf"/>
</dbReference>
<dbReference type="EMBL" id="JBEFKJ010000003">
    <property type="protein sequence ID" value="KAL2047118.1"/>
    <property type="molecule type" value="Genomic_DNA"/>
</dbReference>
<protein>
    <recommendedName>
        <fullName evidence="4">Cytochrome P450</fullName>
    </recommendedName>
</protein>
<evidence type="ECO:0008006" key="4">
    <source>
        <dbReference type="Google" id="ProtNLM"/>
    </source>
</evidence>
<evidence type="ECO:0000313" key="3">
    <source>
        <dbReference type="Proteomes" id="UP001590950"/>
    </source>
</evidence>
<name>A0ABR4APR8_9LECA</name>
<gene>
    <name evidence="2" type="ORF">N7G274_001137</name>
</gene>
<dbReference type="PANTHER" id="PTHR24305:SF166">
    <property type="entry name" value="CYTOCHROME P450 12A4, MITOCHONDRIAL-RELATED"/>
    <property type="match status" value="1"/>
</dbReference>
<evidence type="ECO:0000256" key="1">
    <source>
        <dbReference type="ARBA" id="ARBA00010617"/>
    </source>
</evidence>
<comment type="similarity">
    <text evidence="1">Belongs to the cytochrome P450 family.</text>
</comment>
<proteinExistence type="inferred from homology"/>
<dbReference type="InterPro" id="IPR050121">
    <property type="entry name" value="Cytochrome_P450_monoxygenase"/>
</dbReference>
<organism evidence="2 3">
    <name type="scientific">Stereocaulon virgatum</name>
    <dbReference type="NCBI Taxonomy" id="373712"/>
    <lineage>
        <taxon>Eukaryota</taxon>
        <taxon>Fungi</taxon>
        <taxon>Dikarya</taxon>
        <taxon>Ascomycota</taxon>
        <taxon>Pezizomycotina</taxon>
        <taxon>Lecanoromycetes</taxon>
        <taxon>OSLEUM clade</taxon>
        <taxon>Lecanoromycetidae</taxon>
        <taxon>Lecanorales</taxon>
        <taxon>Lecanorineae</taxon>
        <taxon>Stereocaulaceae</taxon>
        <taxon>Stereocaulon</taxon>
    </lineage>
</organism>
<accession>A0ABR4APR8</accession>
<keyword evidence="3" id="KW-1185">Reference proteome</keyword>
<dbReference type="Proteomes" id="UP001590950">
    <property type="component" value="Unassembled WGS sequence"/>
</dbReference>
<reference evidence="2 3" key="1">
    <citation type="submission" date="2024-09" db="EMBL/GenBank/DDBJ databases">
        <title>Rethinking Asexuality: The Enigmatic Case of Functional Sexual Genes in Lepraria (Stereocaulaceae).</title>
        <authorList>
            <person name="Doellman M."/>
            <person name="Sun Y."/>
            <person name="Barcenas-Pena A."/>
            <person name="Lumbsch H.T."/>
            <person name="Grewe F."/>
        </authorList>
    </citation>
    <scope>NUCLEOTIDE SEQUENCE [LARGE SCALE GENOMIC DNA]</scope>
    <source>
        <strain evidence="2 3">Mercado 3170</strain>
    </source>
</reference>
<dbReference type="Gene3D" id="1.10.630.10">
    <property type="entry name" value="Cytochrome P450"/>
    <property type="match status" value="1"/>
</dbReference>